<dbReference type="PANTHER" id="PTHR21255">
    <property type="entry name" value="T-COMPLEX-ASSOCIATED-TESTIS-EXPRESSED 1/ DYNEIN LIGHT CHAIN"/>
    <property type="match status" value="1"/>
</dbReference>
<dbReference type="Gene3D" id="3.30.1140.40">
    <property type="entry name" value="Tctex-1"/>
    <property type="match status" value="1"/>
</dbReference>
<dbReference type="PANTHER" id="PTHR21255:SF4">
    <property type="entry name" value="DYNEIN LIGHT CHAIN TCTEX-TYPE"/>
    <property type="match status" value="1"/>
</dbReference>
<dbReference type="GO" id="GO:0045505">
    <property type="term" value="F:dynein intermediate chain binding"/>
    <property type="evidence" value="ECO:0007669"/>
    <property type="project" value="TreeGrafter"/>
</dbReference>
<evidence type="ECO:0000313" key="1">
    <source>
        <dbReference type="EMBL" id="CAD9861263.1"/>
    </source>
</evidence>
<dbReference type="CDD" id="cd21455">
    <property type="entry name" value="DLC-like_DYNLT1_DYNLT3"/>
    <property type="match status" value="1"/>
</dbReference>
<name>A0A7S2XX11_9STRA</name>
<protein>
    <recommendedName>
        <fullName evidence="2">Dynein light chain</fullName>
    </recommendedName>
</protein>
<accession>A0A7S2XX11</accession>
<dbReference type="AlphaFoldDB" id="A0A7S2XX11"/>
<organism evidence="1">
    <name type="scientific">Fibrocapsa japonica</name>
    <dbReference type="NCBI Taxonomy" id="94617"/>
    <lineage>
        <taxon>Eukaryota</taxon>
        <taxon>Sar</taxon>
        <taxon>Stramenopiles</taxon>
        <taxon>Ochrophyta</taxon>
        <taxon>Raphidophyceae</taxon>
        <taxon>Chattonellales</taxon>
        <taxon>Chattonellaceae</taxon>
        <taxon>Fibrocapsa</taxon>
    </lineage>
</organism>
<dbReference type="GO" id="GO:0005737">
    <property type="term" value="C:cytoplasm"/>
    <property type="evidence" value="ECO:0007669"/>
    <property type="project" value="TreeGrafter"/>
</dbReference>
<dbReference type="GO" id="GO:0005868">
    <property type="term" value="C:cytoplasmic dynein complex"/>
    <property type="evidence" value="ECO:0007669"/>
    <property type="project" value="TreeGrafter"/>
</dbReference>
<dbReference type="Pfam" id="PF03645">
    <property type="entry name" value="Tctex-1"/>
    <property type="match status" value="1"/>
</dbReference>
<dbReference type="InterPro" id="IPR005334">
    <property type="entry name" value="Tctex-1-like"/>
</dbReference>
<gene>
    <name evidence="1" type="ORF">FJAP1339_LOCUS3785</name>
</gene>
<proteinExistence type="predicted"/>
<reference evidence="1" key="1">
    <citation type="submission" date="2021-01" db="EMBL/GenBank/DDBJ databases">
        <authorList>
            <person name="Corre E."/>
            <person name="Pelletier E."/>
            <person name="Niang G."/>
            <person name="Scheremetjew M."/>
            <person name="Finn R."/>
            <person name="Kale V."/>
            <person name="Holt S."/>
            <person name="Cochrane G."/>
            <person name="Meng A."/>
            <person name="Brown T."/>
            <person name="Cohen L."/>
        </authorList>
    </citation>
    <scope>NUCLEOTIDE SEQUENCE</scope>
    <source>
        <strain evidence="1">CCMP1661</strain>
    </source>
</reference>
<dbReference type="InterPro" id="IPR038586">
    <property type="entry name" value="Tctex-1-like_sf"/>
</dbReference>
<dbReference type="EMBL" id="HBHR01007831">
    <property type="protein sequence ID" value="CAD9861263.1"/>
    <property type="molecule type" value="Transcribed_RNA"/>
</dbReference>
<dbReference type="GO" id="GO:0007018">
    <property type="term" value="P:microtubule-based movement"/>
    <property type="evidence" value="ECO:0007669"/>
    <property type="project" value="TreeGrafter"/>
</dbReference>
<evidence type="ECO:0008006" key="2">
    <source>
        <dbReference type="Google" id="ProtNLM"/>
    </source>
</evidence>
<sequence>MDDLQSSEELAFIPEQVEPLLYQAIDQVLKTEVYDQSKVPQWIDTICETCVAELTALKKPFKYVVNCLIMQKNGAGLNMGQAAHWDLGNDNMASAKWPPREQQSSRMVCVVTAFGFQF</sequence>